<dbReference type="EMBL" id="CP109019">
    <property type="protein sequence ID" value="WUT81066.1"/>
    <property type="molecule type" value="Genomic_DNA"/>
</dbReference>
<sequence length="45" mass="5067">MTVLQCKKNSQNVDGNRIWYKLGAGKPGWVAARYVQNLAPVPYCK</sequence>
<dbReference type="Proteomes" id="UP001432060">
    <property type="component" value="Chromosome"/>
</dbReference>
<dbReference type="RefSeq" id="WP_329395126.1">
    <property type="nucleotide sequence ID" value="NZ_CP109019.1"/>
</dbReference>
<evidence type="ECO:0008006" key="3">
    <source>
        <dbReference type="Google" id="ProtNLM"/>
    </source>
</evidence>
<proteinExistence type="predicted"/>
<keyword evidence="2" id="KW-1185">Reference proteome</keyword>
<organism evidence="1 2">
    <name type="scientific">Streptomyces melanogenes</name>
    <dbReference type="NCBI Taxonomy" id="67326"/>
    <lineage>
        <taxon>Bacteria</taxon>
        <taxon>Bacillati</taxon>
        <taxon>Actinomycetota</taxon>
        <taxon>Actinomycetes</taxon>
        <taxon>Kitasatosporales</taxon>
        <taxon>Streptomycetaceae</taxon>
        <taxon>Streptomyces</taxon>
    </lineage>
</organism>
<protein>
    <recommendedName>
        <fullName evidence="3">SH3b domain-containing protein</fullName>
    </recommendedName>
</protein>
<accession>A0ABZ1XDX0</accession>
<evidence type="ECO:0000313" key="2">
    <source>
        <dbReference type="Proteomes" id="UP001432060"/>
    </source>
</evidence>
<gene>
    <name evidence="1" type="ORF">OG515_02145</name>
</gene>
<reference evidence="1" key="1">
    <citation type="submission" date="2022-10" db="EMBL/GenBank/DDBJ databases">
        <title>The complete genomes of actinobacterial strains from the NBC collection.</title>
        <authorList>
            <person name="Joergensen T.S."/>
            <person name="Alvarez Arevalo M."/>
            <person name="Sterndorff E.B."/>
            <person name="Faurdal D."/>
            <person name="Vuksanovic O."/>
            <person name="Mourched A.-S."/>
            <person name="Charusanti P."/>
            <person name="Shaw S."/>
            <person name="Blin K."/>
            <person name="Weber T."/>
        </authorList>
    </citation>
    <scope>NUCLEOTIDE SEQUENCE</scope>
    <source>
        <strain evidence="1">NBC_00668</strain>
    </source>
</reference>
<evidence type="ECO:0000313" key="1">
    <source>
        <dbReference type="EMBL" id="WUT81066.1"/>
    </source>
</evidence>
<name>A0ABZ1XDX0_9ACTN</name>